<dbReference type="PROSITE" id="PS51257">
    <property type="entry name" value="PROKAR_LIPOPROTEIN"/>
    <property type="match status" value="1"/>
</dbReference>
<proteinExistence type="predicted"/>
<dbReference type="PANTHER" id="PTHR30290">
    <property type="entry name" value="PERIPLASMIC BINDING COMPONENT OF ABC TRANSPORTER"/>
    <property type="match status" value="1"/>
</dbReference>
<sequence>MNRLESSEVRTGSAGRLGVGLIMLALTVGVSACGGSGNAASSTKATPATLTITTPPAAGDIDKVNWALPKGEPSTLDPVKTGDYSPNTVVLNMCEPLMALQPDFSVKPGLAENVTQPDSKTMVFTIRRGVTFWDGTPLTAADVAFSLQRNLDPRNTPVGGALFRSVAAIKATGPLQVTVTFVRHDAQFLNTMASVSSAISEKAFVERAGKNYGSPRAGVMCTGPFKFGKWAAGDRIVLARNDQYWSTKAKAKEFDFVFFTDDSTLTSALLAGQIDGTYEAPLGSIDTLRKASGGKLYYGPSTQSLSIGPVSATGPAADPRVRRALDLAIDKPSLIKNVLHGAGSPLRTFTPQLTWAGDPAKAVYDQGYQGLPDNAAANLAQAKSLIAQAAPATKNLTMVIPSGDQLSLQTATIVQADAHQIGLTISIKQMQPTSFSELFYDPTKRAGIDLIVASGYIEVPGAYYYAPGFVLKDGPFNWTGWSDPQVSKLMTDGQQATDPQVAAKDFVAAQAIFGPADLQISLASLNELLYLNNKITGAPASFAYISSAWAASVGKSQ</sequence>
<dbReference type="CDD" id="cd00995">
    <property type="entry name" value="PBP2_NikA_DppA_OppA_like"/>
    <property type="match status" value="1"/>
</dbReference>
<dbReference type="Gene3D" id="3.10.105.10">
    <property type="entry name" value="Dipeptide-binding Protein, Domain 3"/>
    <property type="match status" value="1"/>
</dbReference>
<dbReference type="InterPro" id="IPR039424">
    <property type="entry name" value="SBP_5"/>
</dbReference>
<dbReference type="Pfam" id="PF00496">
    <property type="entry name" value="SBP_bac_5"/>
    <property type="match status" value="1"/>
</dbReference>
<reference evidence="2" key="1">
    <citation type="journal article" date="2018" name="Int. J. Syst. Evol. Microbiol.">
        <title>Jatrophihabitans telluris sp. nov., isolated from sediment soil of lava forest wetlands and the emended description of the genus Jatrophihabitans.</title>
        <authorList>
            <person name="Lee K.C."/>
            <person name="Suh M.K."/>
            <person name="Eom M.K."/>
            <person name="Kim K.K."/>
            <person name="Kim J.S."/>
            <person name="Kim D.S."/>
            <person name="Ko S.H."/>
            <person name="Shin Y.K."/>
            <person name="Lee J.S."/>
        </authorList>
    </citation>
    <scope>NUCLEOTIDE SEQUENCE</scope>
    <source>
        <strain evidence="2">N237</strain>
    </source>
</reference>
<dbReference type="InterPro" id="IPR030678">
    <property type="entry name" value="Peptide/Ni-bd"/>
</dbReference>
<name>A0ABY4QZQ7_9ACTN</name>
<protein>
    <submittedName>
        <fullName evidence="2">ABC transporter substrate-binding protein</fullName>
    </submittedName>
</protein>
<keyword evidence="3" id="KW-1185">Reference proteome</keyword>
<reference evidence="2" key="2">
    <citation type="submission" date="2022-05" db="EMBL/GenBank/DDBJ databases">
        <authorList>
            <person name="Kim J.-S."/>
            <person name="Lee K."/>
            <person name="Suh M."/>
            <person name="Eom M."/>
            <person name="Kim J.-S."/>
            <person name="Kim D.-S."/>
            <person name="Ko S.-H."/>
            <person name="Shin Y."/>
            <person name="Lee J.-S."/>
        </authorList>
    </citation>
    <scope>NUCLEOTIDE SEQUENCE</scope>
    <source>
        <strain evidence="2">N237</strain>
    </source>
</reference>
<organism evidence="2 3">
    <name type="scientific">Jatrophihabitans telluris</name>
    <dbReference type="NCBI Taxonomy" id="2038343"/>
    <lineage>
        <taxon>Bacteria</taxon>
        <taxon>Bacillati</taxon>
        <taxon>Actinomycetota</taxon>
        <taxon>Actinomycetes</taxon>
        <taxon>Jatrophihabitantales</taxon>
        <taxon>Jatrophihabitantaceae</taxon>
        <taxon>Jatrophihabitans</taxon>
    </lineage>
</organism>
<dbReference type="PIRSF" id="PIRSF002741">
    <property type="entry name" value="MppA"/>
    <property type="match status" value="1"/>
</dbReference>
<gene>
    <name evidence="2" type="ORF">M6D93_03145</name>
</gene>
<dbReference type="Gene3D" id="3.40.190.10">
    <property type="entry name" value="Periplasmic binding protein-like II"/>
    <property type="match status" value="1"/>
</dbReference>
<dbReference type="InterPro" id="IPR000914">
    <property type="entry name" value="SBP_5_dom"/>
</dbReference>
<feature type="domain" description="Solute-binding protein family 5" evidence="1">
    <location>
        <begin position="106"/>
        <end position="472"/>
    </location>
</feature>
<dbReference type="SUPFAM" id="SSF53850">
    <property type="entry name" value="Periplasmic binding protein-like II"/>
    <property type="match status" value="1"/>
</dbReference>
<evidence type="ECO:0000313" key="3">
    <source>
        <dbReference type="Proteomes" id="UP001056336"/>
    </source>
</evidence>
<dbReference type="Proteomes" id="UP001056336">
    <property type="component" value="Chromosome"/>
</dbReference>
<dbReference type="EMBL" id="CP097332">
    <property type="protein sequence ID" value="UQX89003.1"/>
    <property type="molecule type" value="Genomic_DNA"/>
</dbReference>
<dbReference type="Gene3D" id="3.90.76.10">
    <property type="entry name" value="Dipeptide-binding Protein, Domain 1"/>
    <property type="match status" value="1"/>
</dbReference>
<evidence type="ECO:0000259" key="1">
    <source>
        <dbReference type="Pfam" id="PF00496"/>
    </source>
</evidence>
<evidence type="ECO:0000313" key="2">
    <source>
        <dbReference type="EMBL" id="UQX89003.1"/>
    </source>
</evidence>
<dbReference type="RefSeq" id="WP_249772899.1">
    <property type="nucleotide sequence ID" value="NZ_CP097332.1"/>
</dbReference>
<accession>A0ABY4QZQ7</accession>